<accession>A0A2D3UWQ7</accession>
<dbReference type="OrthoDB" id="2115692at2759"/>
<name>A0A2D3UWQ7_9PEZI</name>
<sequence>MNANLRWRLWGGRPYILLNLLCVHQDFQRMGVGKALMEWGVKLADEVHLPVHIEASPAGVYLYRKMGFREVDVAVVKAEEWDGGYDREYIAMVRDPYQANK</sequence>
<proteinExistence type="predicted"/>
<gene>
    <name evidence="2" type="ORF">RCC_07094</name>
</gene>
<dbReference type="InterPro" id="IPR000182">
    <property type="entry name" value="GNAT_dom"/>
</dbReference>
<dbReference type="AlphaFoldDB" id="A0A2D3UWQ7"/>
<dbReference type="PANTHER" id="PTHR42791">
    <property type="entry name" value="GNAT FAMILY ACETYLTRANSFERASE"/>
    <property type="match status" value="1"/>
</dbReference>
<dbReference type="Proteomes" id="UP000225277">
    <property type="component" value="Unassembled WGS sequence"/>
</dbReference>
<dbReference type="PANTHER" id="PTHR42791:SF17">
    <property type="entry name" value="ACETYLTRANSFERASE, GNAT FAMILY FAMILY (AFU_ORTHOLOGUE AFUA_8G05690)"/>
    <property type="match status" value="1"/>
</dbReference>
<evidence type="ECO:0000313" key="2">
    <source>
        <dbReference type="EMBL" id="CZT21231.1"/>
    </source>
</evidence>
<evidence type="ECO:0000259" key="1">
    <source>
        <dbReference type="PROSITE" id="PS51186"/>
    </source>
</evidence>
<dbReference type="InterPro" id="IPR016181">
    <property type="entry name" value="Acyl_CoA_acyltransferase"/>
</dbReference>
<protein>
    <recommendedName>
        <fullName evidence="1">N-acetyltransferase domain-containing protein</fullName>
    </recommendedName>
</protein>
<dbReference type="RefSeq" id="XP_023628120.1">
    <property type="nucleotide sequence ID" value="XM_023772352.1"/>
</dbReference>
<dbReference type="InterPro" id="IPR052523">
    <property type="entry name" value="Trichothecene_AcTrans"/>
</dbReference>
<keyword evidence="3" id="KW-1185">Reference proteome</keyword>
<feature type="domain" description="N-acetyltransferase" evidence="1">
    <location>
        <begin position="1"/>
        <end position="94"/>
    </location>
</feature>
<organism evidence="2 3">
    <name type="scientific">Ramularia collo-cygni</name>
    <dbReference type="NCBI Taxonomy" id="112498"/>
    <lineage>
        <taxon>Eukaryota</taxon>
        <taxon>Fungi</taxon>
        <taxon>Dikarya</taxon>
        <taxon>Ascomycota</taxon>
        <taxon>Pezizomycotina</taxon>
        <taxon>Dothideomycetes</taxon>
        <taxon>Dothideomycetidae</taxon>
        <taxon>Mycosphaerellales</taxon>
        <taxon>Mycosphaerellaceae</taxon>
        <taxon>Ramularia</taxon>
    </lineage>
</organism>
<dbReference type="PROSITE" id="PS51186">
    <property type="entry name" value="GNAT"/>
    <property type="match status" value="1"/>
</dbReference>
<dbReference type="GO" id="GO:0016747">
    <property type="term" value="F:acyltransferase activity, transferring groups other than amino-acyl groups"/>
    <property type="evidence" value="ECO:0007669"/>
    <property type="project" value="InterPro"/>
</dbReference>
<reference evidence="2 3" key="1">
    <citation type="submission" date="2016-03" db="EMBL/GenBank/DDBJ databases">
        <authorList>
            <person name="Ploux O."/>
        </authorList>
    </citation>
    <scope>NUCLEOTIDE SEQUENCE [LARGE SCALE GENOMIC DNA]</scope>
    <source>
        <strain evidence="2 3">URUG2</strain>
    </source>
</reference>
<dbReference type="GeneID" id="35602214"/>
<dbReference type="CDD" id="cd04301">
    <property type="entry name" value="NAT_SF"/>
    <property type="match status" value="1"/>
</dbReference>
<dbReference type="Pfam" id="PF13673">
    <property type="entry name" value="Acetyltransf_10"/>
    <property type="match status" value="1"/>
</dbReference>
<dbReference type="STRING" id="112498.A0A2D3UWQ7"/>
<dbReference type="EMBL" id="FJUY01000011">
    <property type="protein sequence ID" value="CZT21231.1"/>
    <property type="molecule type" value="Genomic_DNA"/>
</dbReference>
<evidence type="ECO:0000313" key="3">
    <source>
        <dbReference type="Proteomes" id="UP000225277"/>
    </source>
</evidence>
<dbReference type="SUPFAM" id="SSF55729">
    <property type="entry name" value="Acyl-CoA N-acyltransferases (Nat)"/>
    <property type="match status" value="1"/>
</dbReference>
<dbReference type="Gene3D" id="3.40.630.30">
    <property type="match status" value="1"/>
</dbReference>